<accession>A0ABV8ZYU1</accession>
<evidence type="ECO:0000256" key="7">
    <source>
        <dbReference type="RuleBase" id="RU000416"/>
    </source>
</evidence>
<dbReference type="PROSITE" id="PS51257">
    <property type="entry name" value="PROKAR_LIPOPROTEIN"/>
    <property type="match status" value="1"/>
</dbReference>
<dbReference type="SUPFAM" id="SSF53335">
    <property type="entry name" value="S-adenosyl-L-methionine-dependent methyltransferases"/>
    <property type="match status" value="1"/>
</dbReference>
<dbReference type="InterPro" id="IPR050390">
    <property type="entry name" value="C5-Methyltransferase"/>
</dbReference>
<dbReference type="EMBL" id="JBHSEK010000016">
    <property type="protein sequence ID" value="MFC4491745.1"/>
    <property type="molecule type" value="Genomic_DNA"/>
</dbReference>
<dbReference type="InterPro" id="IPR018117">
    <property type="entry name" value="C5_DNA_meth_AS"/>
</dbReference>
<comment type="catalytic activity">
    <reaction evidence="5 8">
        <text>a 2'-deoxycytidine in DNA + S-adenosyl-L-methionine = a 5-methyl-2'-deoxycytidine in DNA + S-adenosyl-L-homocysteine + H(+)</text>
        <dbReference type="Rhea" id="RHEA:13681"/>
        <dbReference type="Rhea" id="RHEA-COMP:11369"/>
        <dbReference type="Rhea" id="RHEA-COMP:11370"/>
        <dbReference type="ChEBI" id="CHEBI:15378"/>
        <dbReference type="ChEBI" id="CHEBI:57856"/>
        <dbReference type="ChEBI" id="CHEBI:59789"/>
        <dbReference type="ChEBI" id="CHEBI:85452"/>
        <dbReference type="ChEBI" id="CHEBI:85454"/>
        <dbReference type="EC" id="2.1.1.37"/>
    </reaction>
</comment>
<evidence type="ECO:0000256" key="2">
    <source>
        <dbReference type="ARBA" id="ARBA00022679"/>
    </source>
</evidence>
<name>A0ABV8ZYU1_9NEIS</name>
<comment type="similarity">
    <text evidence="6 7">Belongs to the class I-like SAM-binding methyltransferase superfamily. C5-methyltransferase family.</text>
</comment>
<dbReference type="InterPro" id="IPR001525">
    <property type="entry name" value="C5_MeTfrase"/>
</dbReference>
<feature type="active site" evidence="6">
    <location>
        <position position="97"/>
    </location>
</feature>
<dbReference type="PANTHER" id="PTHR10629:SF52">
    <property type="entry name" value="DNA (CYTOSINE-5)-METHYLTRANSFERASE 1"/>
    <property type="match status" value="1"/>
</dbReference>
<dbReference type="PRINTS" id="PR00105">
    <property type="entry name" value="C5METTRFRASE"/>
</dbReference>
<dbReference type="Gene3D" id="3.40.50.150">
    <property type="entry name" value="Vaccinia Virus protein VP39"/>
    <property type="match status" value="1"/>
</dbReference>
<dbReference type="GO" id="GO:0032259">
    <property type="term" value="P:methylation"/>
    <property type="evidence" value="ECO:0007669"/>
    <property type="project" value="UniProtKB-KW"/>
</dbReference>
<dbReference type="NCBIfam" id="TIGR00675">
    <property type="entry name" value="dcm"/>
    <property type="match status" value="1"/>
</dbReference>
<sequence length="424" mass="48516">MSKSHVIPPVKMLMNHQPTALSLFSGCGGFCEGIESSGFEVRTAVELDKFACQTYKHNFPKTPLFDQDVHDFLTEKSGHREKYRLNNIDLVFGGPPCQGFSQIGTRRLDDERNELYKQYTRIVKTLKPRVFLMENVPNLAMMNKGHFKNLILKEFASIGYSNTIMLRLLASDFGVPQTRQRVIFIGTRDEDNFPYDLTTFAEGVLEQLKVNRPVTVHEALFDLPSEVVHSGEVMSYPKVSRPNDFLKDMRLDSDGNRYTKTMKKQRGIGRSKALLHNHHTKEIQEKRAHLISLLEPGMKANSLPKEIWDNKRPEKWRRLHPDLPSHTILAQMHRDLSEWIHPHLNRWITVREAARLQSFHDGFVFVGSEWQQLKQIGNAVPPLLGFALGKLAQRVLNTLDQSESAIEEIAPIGSQSTLLKAEVD</sequence>
<gene>
    <name evidence="9" type="ORF">ACFO0R_19210</name>
</gene>
<dbReference type="InterPro" id="IPR029063">
    <property type="entry name" value="SAM-dependent_MTases_sf"/>
</dbReference>
<keyword evidence="10" id="KW-1185">Reference proteome</keyword>
<evidence type="ECO:0000256" key="3">
    <source>
        <dbReference type="ARBA" id="ARBA00022691"/>
    </source>
</evidence>
<keyword evidence="3 6" id="KW-0949">S-adenosyl-L-methionine</keyword>
<evidence type="ECO:0000256" key="5">
    <source>
        <dbReference type="ARBA" id="ARBA00047422"/>
    </source>
</evidence>
<dbReference type="EC" id="2.1.1.37" evidence="8"/>
<dbReference type="PROSITE" id="PS00094">
    <property type="entry name" value="C5_MTASE_1"/>
    <property type="match status" value="1"/>
</dbReference>
<dbReference type="Proteomes" id="UP001595999">
    <property type="component" value="Unassembled WGS sequence"/>
</dbReference>
<keyword evidence="1 6" id="KW-0489">Methyltransferase</keyword>
<evidence type="ECO:0000313" key="10">
    <source>
        <dbReference type="Proteomes" id="UP001595999"/>
    </source>
</evidence>
<dbReference type="PANTHER" id="PTHR10629">
    <property type="entry name" value="CYTOSINE-SPECIFIC METHYLTRANSFERASE"/>
    <property type="match status" value="1"/>
</dbReference>
<evidence type="ECO:0000256" key="4">
    <source>
        <dbReference type="ARBA" id="ARBA00022747"/>
    </source>
</evidence>
<keyword evidence="2 6" id="KW-0808">Transferase</keyword>
<evidence type="ECO:0000256" key="6">
    <source>
        <dbReference type="PROSITE-ProRule" id="PRU01016"/>
    </source>
</evidence>
<dbReference type="PROSITE" id="PS51679">
    <property type="entry name" value="SAM_MT_C5"/>
    <property type="match status" value="1"/>
</dbReference>
<dbReference type="Pfam" id="PF00145">
    <property type="entry name" value="DNA_methylase"/>
    <property type="match status" value="1"/>
</dbReference>
<evidence type="ECO:0000256" key="1">
    <source>
        <dbReference type="ARBA" id="ARBA00022603"/>
    </source>
</evidence>
<evidence type="ECO:0000256" key="8">
    <source>
        <dbReference type="RuleBase" id="RU000417"/>
    </source>
</evidence>
<protein>
    <recommendedName>
        <fullName evidence="8">Cytosine-specific methyltransferase</fullName>
        <ecNumber evidence="8">2.1.1.37</ecNumber>
    </recommendedName>
</protein>
<evidence type="ECO:0000313" key="9">
    <source>
        <dbReference type="EMBL" id="MFC4491745.1"/>
    </source>
</evidence>
<proteinExistence type="inferred from homology"/>
<dbReference type="Gene3D" id="3.90.120.10">
    <property type="entry name" value="DNA Methylase, subunit A, domain 2"/>
    <property type="match status" value="1"/>
</dbReference>
<dbReference type="GO" id="GO:0003886">
    <property type="term" value="F:DNA (cytosine-5-)-methyltransferase activity"/>
    <property type="evidence" value="ECO:0007669"/>
    <property type="project" value="UniProtKB-EC"/>
</dbReference>
<dbReference type="RefSeq" id="WP_082150795.1">
    <property type="nucleotide sequence ID" value="NZ_JAJOHW010000013.1"/>
</dbReference>
<reference evidence="10" key="1">
    <citation type="journal article" date="2019" name="Int. J. Syst. Evol. Microbiol.">
        <title>The Global Catalogue of Microorganisms (GCM) 10K type strain sequencing project: providing services to taxonomists for standard genome sequencing and annotation.</title>
        <authorList>
            <consortium name="The Broad Institute Genomics Platform"/>
            <consortium name="The Broad Institute Genome Sequencing Center for Infectious Disease"/>
            <person name="Wu L."/>
            <person name="Ma J."/>
        </authorList>
    </citation>
    <scope>NUCLEOTIDE SEQUENCE [LARGE SCALE GENOMIC DNA]</scope>
    <source>
        <strain evidence="10">CGMCC 4.7608</strain>
    </source>
</reference>
<organism evidence="9 10">
    <name type="scientific">Chromobacterium aquaticum</name>
    <dbReference type="NCBI Taxonomy" id="467180"/>
    <lineage>
        <taxon>Bacteria</taxon>
        <taxon>Pseudomonadati</taxon>
        <taxon>Pseudomonadota</taxon>
        <taxon>Betaproteobacteria</taxon>
        <taxon>Neisseriales</taxon>
        <taxon>Chromobacteriaceae</taxon>
        <taxon>Chromobacterium</taxon>
    </lineage>
</organism>
<keyword evidence="4" id="KW-0680">Restriction system</keyword>
<comment type="caution">
    <text evidence="9">The sequence shown here is derived from an EMBL/GenBank/DDBJ whole genome shotgun (WGS) entry which is preliminary data.</text>
</comment>